<protein>
    <recommendedName>
        <fullName evidence="1">Nucleotide modification associated domain-containing protein</fullName>
    </recommendedName>
</protein>
<dbReference type="AlphaFoldDB" id="A0A8E7NZA5"/>
<name>A0A8E7NZA5_SALMU</name>
<dbReference type="InterPro" id="IPR040835">
    <property type="entry name" value="Nmad5"/>
</dbReference>
<sequence length="226" mass="25318">MNARRNAGQSVRKNTVNQVLNKAVKEIIVDNALAKAGIPQRKKALRAARVDWAERVRLKAIGGPEAEAEILKAEKKIAALIAKLPEGMRTNSTFVRKDHDIYLNIAGSQTYVYFNGNYRAHESGQPDHICKITPYKYTLLPDDPLVTEFYGFDALYREIKSDEADIRQNVTAALDKARTVKRLLEQWPEAKELLPAENATVPLPPAIRREALNEMIGLPSEVEDGD</sequence>
<evidence type="ECO:0000259" key="1">
    <source>
        <dbReference type="Pfam" id="PF18757"/>
    </source>
</evidence>
<gene>
    <name evidence="2" type="ORF">B6J96_22995</name>
</gene>
<accession>A0A8E7NZA5</accession>
<dbReference type="EMBL" id="CP075048">
    <property type="protein sequence ID" value="QVY39570.1"/>
    <property type="molecule type" value="Genomic_DNA"/>
</dbReference>
<evidence type="ECO:0000313" key="2">
    <source>
        <dbReference type="EMBL" id="QVY39570.1"/>
    </source>
</evidence>
<reference evidence="2" key="2">
    <citation type="submission" date="2021-05" db="EMBL/GenBank/DDBJ databases">
        <title>Whole genome PacBio Sequel sequence of Salmonella enterica subsp. enterica.</title>
        <authorList>
            <person name="Hoffmann M."/>
            <person name="Balkey M."/>
            <person name="Luo Y."/>
        </authorList>
    </citation>
    <scope>NUCLEOTIDE SEQUENCE</scope>
    <source>
        <strain evidence="2">CFSAN008798</strain>
    </source>
</reference>
<dbReference type="Pfam" id="PF18757">
    <property type="entry name" value="Nmad5"/>
    <property type="match status" value="1"/>
</dbReference>
<reference evidence="2" key="1">
    <citation type="submission" date="2018-07" db="EMBL/GenBank/DDBJ databases">
        <authorList>
            <consortium name="GenomeTrakr network: Whole genome sequencing for foodborne pathogen traceback"/>
        </authorList>
    </citation>
    <scope>NUCLEOTIDE SEQUENCE</scope>
    <source>
        <strain evidence="2">CFSAN008798</strain>
    </source>
</reference>
<proteinExistence type="predicted"/>
<feature type="domain" description="Nucleotide modification associated" evidence="1">
    <location>
        <begin position="20"/>
        <end position="219"/>
    </location>
</feature>
<organism evidence="2">
    <name type="scientific">Salmonella muenchen</name>
    <dbReference type="NCBI Taxonomy" id="596"/>
    <lineage>
        <taxon>Bacteria</taxon>
        <taxon>Pseudomonadati</taxon>
        <taxon>Pseudomonadota</taxon>
        <taxon>Gammaproteobacteria</taxon>
        <taxon>Enterobacterales</taxon>
        <taxon>Enterobacteriaceae</taxon>
        <taxon>Salmonella</taxon>
    </lineage>
</organism>